<sequence>MFTVYTYAIAGLAVIIFTVLIQNIVAAVAHRKQSSYVPGKVAEDLSHDSFVFRSHRTFHNSLENVNQFIIPAILCMFVGVTPLYLAILAWVYGLCRIVHMALYYAMATERNPSPRTYFYMIGLVTNLILYVLLFMSLI</sequence>
<dbReference type="SUPFAM" id="SSF161084">
    <property type="entry name" value="MAPEG domain-like"/>
    <property type="match status" value="1"/>
</dbReference>
<keyword evidence="2 5" id="KW-0812">Transmembrane</keyword>
<evidence type="ECO:0000256" key="1">
    <source>
        <dbReference type="ARBA" id="ARBA00004370"/>
    </source>
</evidence>
<dbReference type="Proteomes" id="UP001170717">
    <property type="component" value="Unassembled WGS sequence"/>
</dbReference>
<comment type="subcellular location">
    <subcellularLocation>
        <location evidence="1">Membrane</location>
    </subcellularLocation>
</comment>
<dbReference type="RefSeq" id="WP_061997912.1">
    <property type="nucleotide sequence ID" value="NZ_CANLMS010000010.1"/>
</dbReference>
<protein>
    <submittedName>
        <fullName evidence="6">MAPEG family protein</fullName>
    </submittedName>
</protein>
<evidence type="ECO:0000256" key="5">
    <source>
        <dbReference type="SAM" id="Phobius"/>
    </source>
</evidence>
<dbReference type="AlphaFoldDB" id="A0AAW7Z656"/>
<organism evidence="6 7">
    <name type="scientific">Alteromonas stellipolaris</name>
    <dbReference type="NCBI Taxonomy" id="233316"/>
    <lineage>
        <taxon>Bacteria</taxon>
        <taxon>Pseudomonadati</taxon>
        <taxon>Pseudomonadota</taxon>
        <taxon>Gammaproteobacteria</taxon>
        <taxon>Alteromonadales</taxon>
        <taxon>Alteromonadaceae</taxon>
        <taxon>Alteromonas/Salinimonas group</taxon>
        <taxon>Alteromonas</taxon>
    </lineage>
</organism>
<reference evidence="6" key="1">
    <citation type="submission" date="2023-07" db="EMBL/GenBank/DDBJ databases">
        <title>Genome content predicts the carbon catabolic preferences of heterotrophic bacteria.</title>
        <authorList>
            <person name="Gralka M."/>
        </authorList>
    </citation>
    <scope>NUCLEOTIDE SEQUENCE</scope>
    <source>
        <strain evidence="6">F2M12</strain>
    </source>
</reference>
<dbReference type="InterPro" id="IPR023352">
    <property type="entry name" value="MAPEG-like_dom_sf"/>
</dbReference>
<feature type="transmembrane region" description="Helical" evidence="5">
    <location>
        <begin position="7"/>
        <end position="29"/>
    </location>
</feature>
<evidence type="ECO:0000256" key="4">
    <source>
        <dbReference type="ARBA" id="ARBA00023136"/>
    </source>
</evidence>
<feature type="transmembrane region" description="Helical" evidence="5">
    <location>
        <begin position="116"/>
        <end position="137"/>
    </location>
</feature>
<evidence type="ECO:0000256" key="2">
    <source>
        <dbReference type="ARBA" id="ARBA00022692"/>
    </source>
</evidence>
<feature type="transmembrane region" description="Helical" evidence="5">
    <location>
        <begin position="68"/>
        <end position="95"/>
    </location>
</feature>
<evidence type="ECO:0000313" key="7">
    <source>
        <dbReference type="Proteomes" id="UP001170717"/>
    </source>
</evidence>
<keyword evidence="4 5" id="KW-0472">Membrane</keyword>
<proteinExistence type="predicted"/>
<keyword evidence="3 5" id="KW-1133">Transmembrane helix</keyword>
<evidence type="ECO:0000313" key="6">
    <source>
        <dbReference type="EMBL" id="MDO6578640.1"/>
    </source>
</evidence>
<dbReference type="GO" id="GO:0016020">
    <property type="term" value="C:membrane"/>
    <property type="evidence" value="ECO:0007669"/>
    <property type="project" value="UniProtKB-SubCell"/>
</dbReference>
<dbReference type="Pfam" id="PF01124">
    <property type="entry name" value="MAPEG"/>
    <property type="match status" value="1"/>
</dbReference>
<evidence type="ECO:0000256" key="3">
    <source>
        <dbReference type="ARBA" id="ARBA00022989"/>
    </source>
</evidence>
<dbReference type="InterPro" id="IPR001129">
    <property type="entry name" value="Membr-assoc_MAPEG"/>
</dbReference>
<accession>A0AAW7Z656</accession>
<dbReference type="EMBL" id="JAUOQI010000011">
    <property type="protein sequence ID" value="MDO6578640.1"/>
    <property type="molecule type" value="Genomic_DNA"/>
</dbReference>
<comment type="caution">
    <text evidence="6">The sequence shown here is derived from an EMBL/GenBank/DDBJ whole genome shotgun (WGS) entry which is preliminary data.</text>
</comment>
<dbReference type="Gene3D" id="1.20.120.550">
    <property type="entry name" value="Membrane associated eicosanoid/glutathione metabolism-like domain"/>
    <property type="match status" value="1"/>
</dbReference>
<gene>
    <name evidence="6" type="ORF">Q4527_14645</name>
</gene>
<name>A0AAW7Z656_9ALTE</name>